<evidence type="ECO:0000313" key="2">
    <source>
        <dbReference type="Proteomes" id="UP001165444"/>
    </source>
</evidence>
<accession>A0ABT0C5H5</accession>
<dbReference type="RefSeq" id="WP_243326233.1">
    <property type="nucleotide sequence ID" value="NZ_JAKZMM010000043.1"/>
</dbReference>
<sequence>MKTVIDIKDDVYNVIKGSALDEEATGKLCKSSKRPANSDKEDIVISVIGNNVSQMQEAFVYVNIYVKDNIRDGEAEINDTRCRELCRLASDLLEVHNGGCFRITLVEQTTPPVNGKDEHFIKNKILYQYCNE</sequence>
<comment type="caution">
    <text evidence="1">The sequence shown here is derived from an EMBL/GenBank/DDBJ whole genome shotgun (WGS) entry which is preliminary data.</text>
</comment>
<protein>
    <recommendedName>
        <fullName evidence="3">DUF3168 domain-containing protein</fullName>
    </recommendedName>
</protein>
<reference evidence="1 2" key="1">
    <citation type="submission" date="2022-03" db="EMBL/GenBank/DDBJ databases">
        <title>Parabacteroides sp. nov. isolated from swine feces.</title>
        <authorList>
            <person name="Bak J.E."/>
        </authorList>
    </citation>
    <scope>NUCLEOTIDE SEQUENCE [LARGE SCALE GENOMIC DNA]</scope>
    <source>
        <strain evidence="1 2">AGMB00274</strain>
    </source>
</reference>
<name>A0ABT0C5H5_9BACT</name>
<evidence type="ECO:0008006" key="3">
    <source>
        <dbReference type="Google" id="ProtNLM"/>
    </source>
</evidence>
<evidence type="ECO:0000313" key="1">
    <source>
        <dbReference type="EMBL" id="MCJ2381811.1"/>
    </source>
</evidence>
<gene>
    <name evidence="1" type="ORF">MUN53_14555</name>
</gene>
<dbReference type="EMBL" id="JAKZMM010000043">
    <property type="protein sequence ID" value="MCJ2381811.1"/>
    <property type="molecule type" value="Genomic_DNA"/>
</dbReference>
<dbReference type="Proteomes" id="UP001165444">
    <property type="component" value="Unassembled WGS sequence"/>
</dbReference>
<keyword evidence="2" id="KW-1185">Reference proteome</keyword>
<organism evidence="1 2">
    <name type="scientific">Parabacteroides faecalis</name>
    <dbReference type="NCBI Taxonomy" id="2924040"/>
    <lineage>
        <taxon>Bacteria</taxon>
        <taxon>Pseudomonadati</taxon>
        <taxon>Bacteroidota</taxon>
        <taxon>Bacteroidia</taxon>
        <taxon>Bacteroidales</taxon>
        <taxon>Tannerellaceae</taxon>
        <taxon>Parabacteroides</taxon>
    </lineage>
</organism>
<proteinExistence type="predicted"/>